<sequence>MSFLDLDFQQGDFPVPSTEKDRMIISLRRYQHYLLPRLEQLATTREALASDLHKTINTVNIERHKRSEQAWLERKAKSATHIRMHKKRSAQVESLAALQNFKIRPSTRSMMAAESRPVPTIQNNTKSSSSGKRRHADADVNAEERAHKRTRSLRKLVAS</sequence>
<proteinExistence type="predicted"/>
<gene>
    <name evidence="2" type="ORF">BDN71DRAFT_1500046</name>
</gene>
<comment type="caution">
    <text evidence="2">The sequence shown here is derived from an EMBL/GenBank/DDBJ whole genome shotgun (WGS) entry which is preliminary data.</text>
</comment>
<feature type="compositionally biased region" description="Polar residues" evidence="1">
    <location>
        <begin position="120"/>
        <end position="130"/>
    </location>
</feature>
<keyword evidence="3" id="KW-1185">Reference proteome</keyword>
<reference evidence="2" key="1">
    <citation type="submission" date="2020-11" db="EMBL/GenBank/DDBJ databases">
        <authorList>
            <consortium name="DOE Joint Genome Institute"/>
            <person name="Ahrendt S."/>
            <person name="Riley R."/>
            <person name="Andreopoulos W."/>
            <person name="Labutti K."/>
            <person name="Pangilinan J."/>
            <person name="Ruiz-Duenas F.J."/>
            <person name="Barrasa J.M."/>
            <person name="Sanchez-Garcia M."/>
            <person name="Camarero S."/>
            <person name="Miyauchi S."/>
            <person name="Serrano A."/>
            <person name="Linde D."/>
            <person name="Babiker R."/>
            <person name="Drula E."/>
            <person name="Ayuso-Fernandez I."/>
            <person name="Pacheco R."/>
            <person name="Padilla G."/>
            <person name="Ferreira P."/>
            <person name="Barriuso J."/>
            <person name="Kellner H."/>
            <person name="Castanera R."/>
            <person name="Alfaro M."/>
            <person name="Ramirez L."/>
            <person name="Pisabarro A.G."/>
            <person name="Kuo A."/>
            <person name="Tritt A."/>
            <person name="Lipzen A."/>
            <person name="He G."/>
            <person name="Yan M."/>
            <person name="Ng V."/>
            <person name="Cullen D."/>
            <person name="Martin F."/>
            <person name="Rosso M.-N."/>
            <person name="Henrissat B."/>
            <person name="Hibbett D."/>
            <person name="Martinez A.T."/>
            <person name="Grigoriev I.V."/>
        </authorList>
    </citation>
    <scope>NUCLEOTIDE SEQUENCE</scope>
    <source>
        <strain evidence="2">ATCC 90797</strain>
    </source>
</reference>
<organism evidence="2 3">
    <name type="scientific">Pleurotus eryngii</name>
    <name type="common">Boletus of the steppes</name>
    <dbReference type="NCBI Taxonomy" id="5323"/>
    <lineage>
        <taxon>Eukaryota</taxon>
        <taxon>Fungi</taxon>
        <taxon>Dikarya</taxon>
        <taxon>Basidiomycota</taxon>
        <taxon>Agaricomycotina</taxon>
        <taxon>Agaricomycetes</taxon>
        <taxon>Agaricomycetidae</taxon>
        <taxon>Agaricales</taxon>
        <taxon>Pleurotineae</taxon>
        <taxon>Pleurotaceae</taxon>
        <taxon>Pleurotus</taxon>
    </lineage>
</organism>
<accession>A0A9P6D8W6</accession>
<evidence type="ECO:0000256" key="1">
    <source>
        <dbReference type="SAM" id="MobiDB-lite"/>
    </source>
</evidence>
<dbReference type="AlphaFoldDB" id="A0A9P6D8W6"/>
<feature type="region of interest" description="Disordered" evidence="1">
    <location>
        <begin position="106"/>
        <end position="159"/>
    </location>
</feature>
<feature type="compositionally biased region" description="Basic and acidic residues" evidence="1">
    <location>
        <begin position="136"/>
        <end position="146"/>
    </location>
</feature>
<evidence type="ECO:0000313" key="3">
    <source>
        <dbReference type="Proteomes" id="UP000807025"/>
    </source>
</evidence>
<evidence type="ECO:0000313" key="2">
    <source>
        <dbReference type="EMBL" id="KAF9487073.1"/>
    </source>
</evidence>
<dbReference type="Proteomes" id="UP000807025">
    <property type="component" value="Unassembled WGS sequence"/>
</dbReference>
<dbReference type="EMBL" id="MU154825">
    <property type="protein sequence ID" value="KAF9487073.1"/>
    <property type="molecule type" value="Genomic_DNA"/>
</dbReference>
<protein>
    <submittedName>
        <fullName evidence="2">Uncharacterized protein</fullName>
    </submittedName>
</protein>
<name>A0A9P6D8W6_PLEER</name>
<feature type="compositionally biased region" description="Basic residues" evidence="1">
    <location>
        <begin position="147"/>
        <end position="159"/>
    </location>
</feature>